<reference evidence="1 2" key="1">
    <citation type="submission" date="2013-08" db="EMBL/GenBank/DDBJ databases">
        <authorList>
            <person name="Trees D."/>
        </authorList>
    </citation>
    <scope>NUCLEOTIDE SEQUENCE [LARGE SCALE GENOMIC DNA]</scope>
    <source>
        <strain evidence="1 2">3502</strain>
    </source>
</reference>
<accession>A0AA44UAY7</accession>
<comment type="caution">
    <text evidence="1">The sequence shown here is derived from an EMBL/GenBank/DDBJ whole genome shotgun (WGS) entry which is preliminary data.</text>
</comment>
<gene>
    <name evidence="1" type="ORF">N776_12380</name>
</gene>
<organism evidence="1 2">
    <name type="scientific">Neisseria gonorrhoeae 3502</name>
    <dbReference type="NCBI Taxonomy" id="1193404"/>
    <lineage>
        <taxon>Bacteria</taxon>
        <taxon>Pseudomonadati</taxon>
        <taxon>Pseudomonadota</taxon>
        <taxon>Betaproteobacteria</taxon>
        <taxon>Neisseriales</taxon>
        <taxon>Neisseriaceae</taxon>
        <taxon>Neisseria</taxon>
    </lineage>
</organism>
<evidence type="ECO:0000313" key="1">
    <source>
        <dbReference type="EMBL" id="PHJ36546.1"/>
    </source>
</evidence>
<feature type="non-terminal residue" evidence="1">
    <location>
        <position position="34"/>
    </location>
</feature>
<dbReference type="AlphaFoldDB" id="A0AA44UAY7"/>
<proteinExistence type="predicted"/>
<protein>
    <submittedName>
        <fullName evidence="1">Uncharacterized protein</fullName>
    </submittedName>
</protein>
<name>A0AA44UAY7_NEIGO</name>
<sequence length="34" mass="4000">MNPTKQSKKSYESKRVLKHVSFNTEKEANLLEFS</sequence>
<dbReference type="EMBL" id="AVBE01000002">
    <property type="protein sequence ID" value="PHJ36546.1"/>
    <property type="molecule type" value="Genomic_DNA"/>
</dbReference>
<evidence type="ECO:0000313" key="2">
    <source>
        <dbReference type="Proteomes" id="UP000223296"/>
    </source>
</evidence>
<dbReference type="Proteomes" id="UP000223296">
    <property type="component" value="Unassembled WGS sequence"/>
</dbReference>